<gene>
    <name evidence="1" type="ORF">AB8B23_10030</name>
</gene>
<protein>
    <submittedName>
        <fullName evidence="1">Uncharacterized protein</fullName>
    </submittedName>
</protein>
<dbReference type="RefSeq" id="WP_369712626.1">
    <property type="nucleotide sequence ID" value="NZ_CP165646.1"/>
</dbReference>
<dbReference type="EMBL" id="CP165646">
    <property type="protein sequence ID" value="XDU64265.1"/>
    <property type="molecule type" value="Genomic_DNA"/>
</dbReference>
<accession>A0AB39V9S1</accession>
<dbReference type="AlphaFoldDB" id="A0AB39V9S1"/>
<name>A0AB39V9S1_9FUSO</name>
<proteinExistence type="predicted"/>
<organism evidence="1">
    <name type="scientific">Leptotrichia mesophila</name>
    <dbReference type="NCBI Taxonomy" id="3239303"/>
    <lineage>
        <taxon>Bacteria</taxon>
        <taxon>Fusobacteriati</taxon>
        <taxon>Fusobacteriota</taxon>
        <taxon>Fusobacteriia</taxon>
        <taxon>Fusobacteriales</taxon>
        <taxon>Leptotrichiaceae</taxon>
        <taxon>Leptotrichia</taxon>
    </lineage>
</organism>
<dbReference type="KEGG" id="lmes:AB8B23_10030"/>
<reference evidence="1" key="1">
    <citation type="submission" date="2024-07" db="EMBL/GenBank/DDBJ databases">
        <authorList>
            <person name="Li X.-J."/>
            <person name="Wang X."/>
        </authorList>
    </citation>
    <scope>NUCLEOTIDE SEQUENCE</scope>
    <source>
        <strain evidence="1">HSP-342</strain>
    </source>
</reference>
<sequence length="221" mass="27059">MINEKEIIEKNMIEFLKIWHNISQIKKFINNFKKNSNTFGKKTSKFTKKNYIDSYKNTIIENKNYQLIFRDESVISFFYEFDNNNQIVSYSLSYIPGIHEEIAIEEYDYNDVKELLESSYKDYIRIDLEEKGYKEILHTKNHFHYRISEDDENTPRKDIRMPLSQILYPLDFIYIICKYIYHIEEKKLEKVTELIKKYNIQRRETLSQLEKTKLFMKFNEN</sequence>
<evidence type="ECO:0000313" key="1">
    <source>
        <dbReference type="EMBL" id="XDU64265.1"/>
    </source>
</evidence>